<proteinExistence type="predicted"/>
<dbReference type="InterPro" id="IPR006912">
    <property type="entry name" value="Harbinger_derived_prot"/>
</dbReference>
<feature type="domain" description="DUF8040" evidence="1">
    <location>
        <begin position="103"/>
        <end position="181"/>
    </location>
</feature>
<organism evidence="2 3">
    <name type="scientific">Hermetia illucens</name>
    <name type="common">Black soldier fly</name>
    <dbReference type="NCBI Taxonomy" id="343691"/>
    <lineage>
        <taxon>Eukaryota</taxon>
        <taxon>Metazoa</taxon>
        <taxon>Ecdysozoa</taxon>
        <taxon>Arthropoda</taxon>
        <taxon>Hexapoda</taxon>
        <taxon>Insecta</taxon>
        <taxon>Pterygota</taxon>
        <taxon>Neoptera</taxon>
        <taxon>Endopterygota</taxon>
        <taxon>Diptera</taxon>
        <taxon>Brachycera</taxon>
        <taxon>Stratiomyomorpha</taxon>
        <taxon>Stratiomyidae</taxon>
        <taxon>Hermetiinae</taxon>
        <taxon>Hermetia</taxon>
    </lineage>
</organism>
<dbReference type="InterPro" id="IPR058353">
    <property type="entry name" value="DUF8040"/>
</dbReference>
<gene>
    <name evidence="2" type="ORF">HERILL_LOCUS4456</name>
</gene>
<dbReference type="OMA" id="SFFMQQM"/>
<dbReference type="Pfam" id="PF04827">
    <property type="entry name" value="Plant_tran"/>
    <property type="match status" value="1"/>
</dbReference>
<accession>A0A7R8UIU4</accession>
<evidence type="ECO:0000259" key="1">
    <source>
        <dbReference type="Pfam" id="PF26138"/>
    </source>
</evidence>
<reference evidence="2 3" key="1">
    <citation type="submission" date="2020-11" db="EMBL/GenBank/DDBJ databases">
        <authorList>
            <person name="Wallbank WR R."/>
            <person name="Pardo Diaz C."/>
            <person name="Kozak K."/>
            <person name="Martin S."/>
            <person name="Jiggins C."/>
            <person name="Moest M."/>
            <person name="Warren A I."/>
            <person name="Generalovic N T."/>
            <person name="Byers J.R.P. K."/>
            <person name="Montejo-Kovacevich G."/>
            <person name="Yen C E."/>
        </authorList>
    </citation>
    <scope>NUCLEOTIDE SEQUENCE [LARGE SCALE GENOMIC DNA]</scope>
</reference>
<dbReference type="OrthoDB" id="2668416at2759"/>
<dbReference type="Pfam" id="PF26138">
    <property type="entry name" value="DUF8040"/>
    <property type="match status" value="1"/>
</dbReference>
<keyword evidence="3" id="KW-1185">Reference proteome</keyword>
<dbReference type="InterPro" id="IPR045249">
    <property type="entry name" value="HARBI1-like"/>
</dbReference>
<evidence type="ECO:0000313" key="2">
    <source>
        <dbReference type="EMBL" id="CAD7081342.1"/>
    </source>
</evidence>
<dbReference type="AlphaFoldDB" id="A0A7R8UIU4"/>
<dbReference type="Proteomes" id="UP000594454">
    <property type="component" value="Chromosome 2"/>
</dbReference>
<evidence type="ECO:0000313" key="3">
    <source>
        <dbReference type="Proteomes" id="UP000594454"/>
    </source>
</evidence>
<name>A0A7R8UIU4_HERIL</name>
<protein>
    <recommendedName>
        <fullName evidence="1">DUF8040 domain-containing protein</fullName>
    </recommendedName>
</protein>
<sequence length="423" mass="49417">MITVLTNMNAHEQNMIRAWQKIITILAERTIAFQKIMLYNRRQTAKRIRKRQRLLRMQYMNRLIAIQNQFLLQMPRPVQKRVWREERYSDFWDVQVQFFTDEDWFETFRMSKKTFEILCSRLKDDMTPKCSTVNKPIPLEKRVAMALYKLATGSEYRVVSQMFGVARSTVCRFVRMLCEALSDKHMDALVCMPERNEQLDIIREFENISHLPLVLGTVGVTHIPINPPLDGFENYINADGWPSIILQGVVDHKFIFRKIELNARDPAIYVESHGDLPDITRTIDEKLIRGYLVGGAPYPSLDWILTKFSNPKDESQEFLNACIEEVTSIAEDAFCRLFARWRVISKKTDIEYRNMANVIGACVVLHNLIEMNGDKFNYEWIGQMKPSYKDMQPENDAQSVLPDTDGGNVLREFLSNFLKTCCN</sequence>
<dbReference type="EMBL" id="LR899010">
    <property type="protein sequence ID" value="CAD7081342.1"/>
    <property type="molecule type" value="Genomic_DNA"/>
</dbReference>
<dbReference type="PANTHER" id="PTHR22930:SF237">
    <property type="entry name" value="SI:CH73-257C13.2"/>
    <property type="match status" value="1"/>
</dbReference>
<dbReference type="InParanoid" id="A0A7R8UIU4"/>
<dbReference type="PANTHER" id="PTHR22930">
    <property type="match status" value="1"/>
</dbReference>